<keyword evidence="4 7" id="KW-0720">Serine protease</keyword>
<dbReference type="GO" id="GO:0006508">
    <property type="term" value="P:proteolysis"/>
    <property type="evidence" value="ECO:0007669"/>
    <property type="project" value="UniProtKB-KW"/>
</dbReference>
<dbReference type="OrthoDB" id="5565075at2759"/>
<evidence type="ECO:0000256" key="3">
    <source>
        <dbReference type="ARBA" id="ARBA00022801"/>
    </source>
</evidence>
<keyword evidence="11" id="KW-1185">Reference proteome</keyword>
<dbReference type="InterPro" id="IPR018114">
    <property type="entry name" value="TRYPSIN_HIS"/>
</dbReference>
<evidence type="ECO:0000313" key="10">
    <source>
        <dbReference type="EMBL" id="ELW69301.1"/>
    </source>
</evidence>
<dbReference type="SMART" id="SM00020">
    <property type="entry name" value="Tryp_SPc"/>
    <property type="match status" value="1"/>
</dbReference>
<dbReference type="KEGG" id="tup:102491528"/>
<dbReference type="PRINTS" id="PR00722">
    <property type="entry name" value="CHYMOTRYPSIN"/>
</dbReference>
<accession>L9L2L2</accession>
<protein>
    <submittedName>
        <fullName evidence="10">Mast cell protease 3</fullName>
    </submittedName>
</protein>
<feature type="domain" description="Peptidase S1" evidence="9">
    <location>
        <begin position="21"/>
        <end position="243"/>
    </location>
</feature>
<evidence type="ECO:0000256" key="8">
    <source>
        <dbReference type="SAM" id="SignalP"/>
    </source>
</evidence>
<dbReference type="InterPro" id="IPR033116">
    <property type="entry name" value="TRYPSIN_SER"/>
</dbReference>
<dbReference type="MEROPS" id="S01.147"/>
<evidence type="ECO:0000259" key="9">
    <source>
        <dbReference type="PROSITE" id="PS50240"/>
    </source>
</evidence>
<dbReference type="CDD" id="cd00190">
    <property type="entry name" value="Tryp_SPc"/>
    <property type="match status" value="1"/>
</dbReference>
<dbReference type="SUPFAM" id="SSF50494">
    <property type="entry name" value="Trypsin-like serine proteases"/>
    <property type="match status" value="1"/>
</dbReference>
<feature type="chain" id="PRO_5004000395" evidence="8">
    <location>
        <begin position="19"/>
        <end position="251"/>
    </location>
</feature>
<dbReference type="InterPro" id="IPR001314">
    <property type="entry name" value="Peptidase_S1A"/>
</dbReference>
<dbReference type="FunFam" id="2.40.10.10:FF:000014">
    <property type="entry name" value="Complement factor D"/>
    <property type="match status" value="1"/>
</dbReference>
<dbReference type="eggNOG" id="KOG3627">
    <property type="taxonomic scope" value="Eukaryota"/>
</dbReference>
<dbReference type="PROSITE" id="PS50240">
    <property type="entry name" value="TRYPSIN_DOM"/>
    <property type="match status" value="1"/>
</dbReference>
<dbReference type="PROSITE" id="PS00134">
    <property type="entry name" value="TRYPSIN_HIS"/>
    <property type="match status" value="1"/>
</dbReference>
<keyword evidence="5" id="KW-0865">Zymogen</keyword>
<dbReference type="InterPro" id="IPR001254">
    <property type="entry name" value="Trypsin_dom"/>
</dbReference>
<dbReference type="PANTHER" id="PTHR24271">
    <property type="entry name" value="KALLIKREIN-RELATED"/>
    <property type="match status" value="1"/>
</dbReference>
<evidence type="ECO:0000256" key="5">
    <source>
        <dbReference type="ARBA" id="ARBA00023145"/>
    </source>
</evidence>
<keyword evidence="6" id="KW-1015">Disulfide bond</keyword>
<keyword evidence="3 7" id="KW-0378">Hydrolase</keyword>
<dbReference type="EMBL" id="KB320541">
    <property type="protein sequence ID" value="ELW69301.1"/>
    <property type="molecule type" value="Genomic_DNA"/>
</dbReference>
<keyword evidence="2 8" id="KW-0732">Signal</keyword>
<organism evidence="10 11">
    <name type="scientific">Tupaia chinensis</name>
    <name type="common">Chinese tree shrew</name>
    <name type="synonym">Tupaia belangeri chinensis</name>
    <dbReference type="NCBI Taxonomy" id="246437"/>
    <lineage>
        <taxon>Eukaryota</taxon>
        <taxon>Metazoa</taxon>
        <taxon>Chordata</taxon>
        <taxon>Craniata</taxon>
        <taxon>Vertebrata</taxon>
        <taxon>Euteleostomi</taxon>
        <taxon>Mammalia</taxon>
        <taxon>Eutheria</taxon>
        <taxon>Euarchontoglires</taxon>
        <taxon>Scandentia</taxon>
        <taxon>Tupaiidae</taxon>
        <taxon>Tupaia</taxon>
    </lineage>
</organism>
<evidence type="ECO:0000256" key="4">
    <source>
        <dbReference type="ARBA" id="ARBA00022825"/>
    </source>
</evidence>
<dbReference type="PANTHER" id="PTHR24271:SF58">
    <property type="entry name" value="DUODENASE-1"/>
    <property type="match status" value="1"/>
</dbReference>
<dbReference type="PROSITE" id="PS00135">
    <property type="entry name" value="TRYPSIN_SER"/>
    <property type="match status" value="1"/>
</dbReference>
<dbReference type="AlphaFoldDB" id="L9L2L2"/>
<dbReference type="STRING" id="246437.L9L2L2"/>
<dbReference type="Gene3D" id="2.40.10.10">
    <property type="entry name" value="Trypsin-like serine proteases"/>
    <property type="match status" value="2"/>
</dbReference>
<dbReference type="InterPro" id="IPR043504">
    <property type="entry name" value="Peptidase_S1_PA_chymotrypsin"/>
</dbReference>
<evidence type="ECO:0000313" key="11">
    <source>
        <dbReference type="Proteomes" id="UP000011518"/>
    </source>
</evidence>
<gene>
    <name evidence="10" type="ORF">TREES_T100007132</name>
</gene>
<feature type="signal peptide" evidence="8">
    <location>
        <begin position="1"/>
        <end position="18"/>
    </location>
</feature>
<dbReference type="GO" id="GO:0005737">
    <property type="term" value="C:cytoplasm"/>
    <property type="evidence" value="ECO:0007669"/>
    <property type="project" value="TreeGrafter"/>
</dbReference>
<sequence>MQLLLLLLAFLLCPRAEAGKIIGGQEARRHSHPYMAFLRIRTPDDVKRCGGFLVREDFVLTAAHCGGGSINVTLGAHNIAEQEKTQQVIPVARAIPHPSYISKRPFNDIMLLQLNRKARLTPAVRLLALPSGSQVTPGMVCSVAGWGRIGLFETTQKLHEVDLEVQKDELCVSRYKDCYNKTTQICVGDPKKWKTSFKGDSGGPLVCNNVAHGIVSFGTKDAKPPRVYTRISSFLSWIRSTMKQFKLQGAD</sequence>
<dbReference type="Proteomes" id="UP000011518">
    <property type="component" value="Unassembled WGS sequence"/>
</dbReference>
<proteinExistence type="predicted"/>
<evidence type="ECO:0000256" key="7">
    <source>
        <dbReference type="RuleBase" id="RU363034"/>
    </source>
</evidence>
<name>L9L2L2_TUPCH</name>
<evidence type="ECO:0000256" key="1">
    <source>
        <dbReference type="ARBA" id="ARBA00022670"/>
    </source>
</evidence>
<dbReference type="InParanoid" id="L9L2L2"/>
<dbReference type="InterPro" id="IPR009003">
    <property type="entry name" value="Peptidase_S1_PA"/>
</dbReference>
<reference evidence="11" key="1">
    <citation type="submission" date="2012-07" db="EMBL/GenBank/DDBJ databases">
        <title>Genome of the Chinese tree shrew, a rising model animal genetically related to primates.</title>
        <authorList>
            <person name="Zhang G."/>
            <person name="Fan Y."/>
            <person name="Yao Y."/>
            <person name="Huang Z."/>
        </authorList>
    </citation>
    <scope>NUCLEOTIDE SEQUENCE [LARGE SCALE GENOMIC DNA]</scope>
</reference>
<dbReference type="Pfam" id="PF00089">
    <property type="entry name" value="Trypsin"/>
    <property type="match status" value="1"/>
</dbReference>
<evidence type="ECO:0000256" key="6">
    <source>
        <dbReference type="ARBA" id="ARBA00023157"/>
    </source>
</evidence>
<dbReference type="GO" id="GO:0004252">
    <property type="term" value="F:serine-type endopeptidase activity"/>
    <property type="evidence" value="ECO:0007669"/>
    <property type="project" value="InterPro"/>
</dbReference>
<evidence type="ECO:0000256" key="2">
    <source>
        <dbReference type="ARBA" id="ARBA00022729"/>
    </source>
</evidence>
<reference evidence="11" key="2">
    <citation type="journal article" date="2013" name="Nat. Commun.">
        <title>Genome of the Chinese tree shrew.</title>
        <authorList>
            <person name="Fan Y."/>
            <person name="Huang Z.Y."/>
            <person name="Cao C.C."/>
            <person name="Chen C.S."/>
            <person name="Chen Y.X."/>
            <person name="Fan D.D."/>
            <person name="He J."/>
            <person name="Hou H.L."/>
            <person name="Hu L."/>
            <person name="Hu X.T."/>
            <person name="Jiang X.T."/>
            <person name="Lai R."/>
            <person name="Lang Y.S."/>
            <person name="Liang B."/>
            <person name="Liao S.G."/>
            <person name="Mu D."/>
            <person name="Ma Y.Y."/>
            <person name="Niu Y.Y."/>
            <person name="Sun X.Q."/>
            <person name="Xia J.Q."/>
            <person name="Xiao J."/>
            <person name="Xiong Z.Q."/>
            <person name="Xu L."/>
            <person name="Yang L."/>
            <person name="Zhang Y."/>
            <person name="Zhao W."/>
            <person name="Zhao X.D."/>
            <person name="Zheng Y.T."/>
            <person name="Zhou J.M."/>
            <person name="Zhu Y.B."/>
            <person name="Zhang G.J."/>
            <person name="Wang J."/>
            <person name="Yao Y.G."/>
        </authorList>
    </citation>
    <scope>NUCLEOTIDE SEQUENCE [LARGE SCALE GENOMIC DNA]</scope>
</reference>
<keyword evidence="1 7" id="KW-0645">Protease</keyword>